<dbReference type="RefSeq" id="XP_058335606.1">
    <property type="nucleotide sequence ID" value="XM_058469575.1"/>
</dbReference>
<dbReference type="GO" id="GO:0016616">
    <property type="term" value="F:oxidoreductase activity, acting on the CH-OH group of donors, NAD or NADP as acceptor"/>
    <property type="evidence" value="ECO:0007669"/>
    <property type="project" value="TreeGrafter"/>
</dbReference>
<evidence type="ECO:0000313" key="4">
    <source>
        <dbReference type="EMBL" id="KAJ5248827.1"/>
    </source>
</evidence>
<proteinExistence type="inferred from homology"/>
<protein>
    <submittedName>
        <fullName evidence="4">NAD(P)-binding protein</fullName>
    </submittedName>
</protein>
<dbReference type="InterPro" id="IPR036291">
    <property type="entry name" value="NAD(P)-bd_dom_sf"/>
</dbReference>
<gene>
    <name evidence="4" type="ORF">N7468_000278</name>
</gene>
<dbReference type="Gene3D" id="3.40.50.720">
    <property type="entry name" value="NAD(P)-binding Rossmann-like Domain"/>
    <property type="match status" value="1"/>
</dbReference>
<keyword evidence="1" id="KW-0560">Oxidoreductase</keyword>
<dbReference type="Pfam" id="PF01370">
    <property type="entry name" value="Epimerase"/>
    <property type="match status" value="1"/>
</dbReference>
<reference evidence="4" key="1">
    <citation type="submission" date="2022-11" db="EMBL/GenBank/DDBJ databases">
        <authorList>
            <person name="Petersen C."/>
        </authorList>
    </citation>
    <scope>NUCLEOTIDE SEQUENCE</scope>
    <source>
        <strain evidence="4">IBT 19713</strain>
    </source>
</reference>
<dbReference type="PANTHER" id="PTHR10366">
    <property type="entry name" value="NAD DEPENDENT EPIMERASE/DEHYDRATASE"/>
    <property type="match status" value="1"/>
</dbReference>
<evidence type="ECO:0000259" key="3">
    <source>
        <dbReference type="Pfam" id="PF01370"/>
    </source>
</evidence>
<evidence type="ECO:0000313" key="5">
    <source>
        <dbReference type="Proteomes" id="UP001150941"/>
    </source>
</evidence>
<dbReference type="InterPro" id="IPR001509">
    <property type="entry name" value="Epimerase_deHydtase"/>
</dbReference>
<dbReference type="OrthoDB" id="2735536at2759"/>
<dbReference type="AlphaFoldDB" id="A0A9W9TYA2"/>
<sequence>MTKSLVFITGATGFIGSHTAEAVLRAGYRIRLSIRKAEQEAVIRKRHAAFESDIETILVPDLTHPESFNKALEDVDYILHVASPMPGQGEDFVKDYQKPAVDGTVALLDTALKFKQIKKVVIVSSVLAMLHLEDWGKTEFYARENTGEKINLDLSVPFPAGPEGYGKKYHASKILSHQATRDWLSANNPHFAVLTLHPVFVLGDSLIQETADQIGGINAWLWDSAITGTPRLGNIWVHVRDVADAHVKALEKDIPSGTEFILSAPGISWDKAASFIKEKFPEVESKLEPPINFNWSVETKAADELLGMKWRSQETILEDVFNQQLFLQGKRSSL</sequence>
<organism evidence="4 5">
    <name type="scientific">Penicillium chermesinum</name>
    <dbReference type="NCBI Taxonomy" id="63820"/>
    <lineage>
        <taxon>Eukaryota</taxon>
        <taxon>Fungi</taxon>
        <taxon>Dikarya</taxon>
        <taxon>Ascomycota</taxon>
        <taxon>Pezizomycotina</taxon>
        <taxon>Eurotiomycetes</taxon>
        <taxon>Eurotiomycetidae</taxon>
        <taxon>Eurotiales</taxon>
        <taxon>Aspergillaceae</taxon>
        <taxon>Penicillium</taxon>
    </lineage>
</organism>
<evidence type="ECO:0000256" key="2">
    <source>
        <dbReference type="ARBA" id="ARBA00023445"/>
    </source>
</evidence>
<dbReference type="InterPro" id="IPR050425">
    <property type="entry name" value="NAD(P)_dehydrat-like"/>
</dbReference>
<evidence type="ECO:0000256" key="1">
    <source>
        <dbReference type="ARBA" id="ARBA00023002"/>
    </source>
</evidence>
<comment type="caution">
    <text evidence="4">The sequence shown here is derived from an EMBL/GenBank/DDBJ whole genome shotgun (WGS) entry which is preliminary data.</text>
</comment>
<dbReference type="SUPFAM" id="SSF51735">
    <property type="entry name" value="NAD(P)-binding Rossmann-fold domains"/>
    <property type="match status" value="1"/>
</dbReference>
<reference evidence="4" key="2">
    <citation type="journal article" date="2023" name="IMA Fungus">
        <title>Comparative genomic study of the Penicillium genus elucidates a diverse pangenome and 15 lateral gene transfer events.</title>
        <authorList>
            <person name="Petersen C."/>
            <person name="Sorensen T."/>
            <person name="Nielsen M.R."/>
            <person name="Sondergaard T.E."/>
            <person name="Sorensen J.L."/>
            <person name="Fitzpatrick D.A."/>
            <person name="Frisvad J.C."/>
            <person name="Nielsen K.L."/>
        </authorList>
    </citation>
    <scope>NUCLEOTIDE SEQUENCE</scope>
    <source>
        <strain evidence="4">IBT 19713</strain>
    </source>
</reference>
<dbReference type="PANTHER" id="PTHR10366:SF812">
    <property type="entry name" value="VPS9 DOMAIN-CONTAINING PROTEIN"/>
    <property type="match status" value="1"/>
</dbReference>
<keyword evidence="5" id="KW-1185">Reference proteome</keyword>
<accession>A0A9W9TYA2</accession>
<comment type="similarity">
    <text evidence="2">Belongs to the NAD(P)-dependent epimerase/dehydratase family. Dihydroflavonol-4-reductase subfamily.</text>
</comment>
<name>A0A9W9TYA2_9EURO</name>
<dbReference type="GeneID" id="83196878"/>
<dbReference type="Proteomes" id="UP001150941">
    <property type="component" value="Unassembled WGS sequence"/>
</dbReference>
<dbReference type="EMBL" id="JAPQKS010000001">
    <property type="protein sequence ID" value="KAJ5248827.1"/>
    <property type="molecule type" value="Genomic_DNA"/>
</dbReference>
<feature type="domain" description="NAD-dependent epimerase/dehydratase" evidence="3">
    <location>
        <begin position="6"/>
        <end position="255"/>
    </location>
</feature>